<dbReference type="AlphaFoldDB" id="A0A6G1IMD1"/>
<sequence length="180" mass="17692">GGTENGVTDKNCCTDVTVIFARGTSELGNMGTIAGPPMVKSLREKLGADKVTVQGVDYPADAAGNANLGASGGPTMASLVKASKSQCPSSKIILSGYSQGAMVVHNAFSQGVSGSDVAGAVLFGDPLKSQAVGDLGAAKTKEFCASADTICGGGSDLQGSHLSYGSVAGEAADFIVGVVG</sequence>
<evidence type="ECO:0000256" key="5">
    <source>
        <dbReference type="ARBA" id="ARBA00022525"/>
    </source>
</evidence>
<feature type="disulfide bond" evidence="11">
    <location>
        <begin position="144"/>
        <end position="151"/>
    </location>
</feature>
<reference evidence="13" key="1">
    <citation type="journal article" date="2020" name="Stud. Mycol.">
        <title>101 Dothideomycetes genomes: a test case for predicting lifestyles and emergence of pathogens.</title>
        <authorList>
            <person name="Haridas S."/>
            <person name="Albert R."/>
            <person name="Binder M."/>
            <person name="Bloem J."/>
            <person name="Labutti K."/>
            <person name="Salamov A."/>
            <person name="Andreopoulos B."/>
            <person name="Baker S."/>
            <person name="Barry K."/>
            <person name="Bills G."/>
            <person name="Bluhm B."/>
            <person name="Cannon C."/>
            <person name="Castanera R."/>
            <person name="Culley D."/>
            <person name="Daum C."/>
            <person name="Ezra D."/>
            <person name="Gonzalez J."/>
            <person name="Henrissat B."/>
            <person name="Kuo A."/>
            <person name="Liang C."/>
            <person name="Lipzen A."/>
            <person name="Lutzoni F."/>
            <person name="Magnuson J."/>
            <person name="Mondo S."/>
            <person name="Nolan M."/>
            <person name="Ohm R."/>
            <person name="Pangilinan J."/>
            <person name="Park H.-J."/>
            <person name="Ramirez L."/>
            <person name="Alfaro M."/>
            <person name="Sun H."/>
            <person name="Tritt A."/>
            <person name="Yoshinaga Y."/>
            <person name="Zwiers L.-H."/>
            <person name="Turgeon B."/>
            <person name="Goodwin S."/>
            <person name="Spatafora J."/>
            <person name="Crous P."/>
            <person name="Grigoriev I."/>
        </authorList>
    </citation>
    <scope>NUCLEOTIDE SEQUENCE</scope>
    <source>
        <strain evidence="13">CBS 122367</strain>
    </source>
</reference>
<comment type="catalytic activity">
    <reaction evidence="9 12">
        <text>cutin + H2O = cutin monomers.</text>
        <dbReference type="EC" id="3.1.1.74"/>
    </reaction>
</comment>
<evidence type="ECO:0000256" key="8">
    <source>
        <dbReference type="ARBA" id="ARBA00023157"/>
    </source>
</evidence>
<protein>
    <recommendedName>
        <fullName evidence="3 12">Cutinase</fullName>
        <ecNumber evidence="3 12">3.1.1.74</ecNumber>
    </recommendedName>
</protein>
<dbReference type="InterPro" id="IPR043580">
    <property type="entry name" value="CUTINASE_1"/>
</dbReference>
<feature type="non-terminal residue" evidence="13">
    <location>
        <position position="1"/>
    </location>
</feature>
<dbReference type="PANTHER" id="PTHR48250:SF2">
    <property type="entry name" value="CUTINASE"/>
    <property type="match status" value="1"/>
</dbReference>
<comment type="similarity">
    <text evidence="2 12">Belongs to the cutinase family.</text>
</comment>
<keyword evidence="4 12" id="KW-0719">Serine esterase</keyword>
<keyword evidence="8 11" id="KW-1015">Disulfide bond</keyword>
<dbReference type="SMART" id="SM01110">
    <property type="entry name" value="Cutinase"/>
    <property type="match status" value="1"/>
</dbReference>
<keyword evidence="5 12" id="KW-0964">Secreted</keyword>
<organism evidence="13 14">
    <name type="scientific">Lentithecium fluviatile CBS 122367</name>
    <dbReference type="NCBI Taxonomy" id="1168545"/>
    <lineage>
        <taxon>Eukaryota</taxon>
        <taxon>Fungi</taxon>
        <taxon>Dikarya</taxon>
        <taxon>Ascomycota</taxon>
        <taxon>Pezizomycotina</taxon>
        <taxon>Dothideomycetes</taxon>
        <taxon>Pleosporomycetidae</taxon>
        <taxon>Pleosporales</taxon>
        <taxon>Massarineae</taxon>
        <taxon>Lentitheciaceae</taxon>
        <taxon>Lentithecium</taxon>
    </lineage>
</organism>
<dbReference type="InterPro" id="IPR000675">
    <property type="entry name" value="Cutinase/axe"/>
</dbReference>
<dbReference type="PROSITE" id="PS00931">
    <property type="entry name" value="CUTINASE_2"/>
    <property type="match status" value="1"/>
</dbReference>
<proteinExistence type="inferred from homology"/>
<keyword evidence="7 12" id="KW-0378">Hydrolase</keyword>
<keyword evidence="6" id="KW-0732">Signal</keyword>
<dbReference type="PANTHER" id="PTHR48250">
    <property type="entry name" value="CUTINASE 2-RELATED"/>
    <property type="match status" value="1"/>
</dbReference>
<evidence type="ECO:0000256" key="4">
    <source>
        <dbReference type="ARBA" id="ARBA00022487"/>
    </source>
</evidence>
<evidence type="ECO:0000313" key="14">
    <source>
        <dbReference type="Proteomes" id="UP000799291"/>
    </source>
</evidence>
<dbReference type="InterPro" id="IPR011150">
    <property type="entry name" value="Cutinase_monf"/>
</dbReference>
<evidence type="ECO:0000313" key="13">
    <source>
        <dbReference type="EMBL" id="KAF2679404.1"/>
    </source>
</evidence>
<evidence type="ECO:0000256" key="9">
    <source>
        <dbReference type="ARBA" id="ARBA00034045"/>
    </source>
</evidence>
<dbReference type="SUPFAM" id="SSF53474">
    <property type="entry name" value="alpha/beta-Hydrolases"/>
    <property type="match status" value="1"/>
</dbReference>
<dbReference type="EC" id="3.1.1.74" evidence="3 12"/>
<dbReference type="GO" id="GO:0016052">
    <property type="term" value="P:carbohydrate catabolic process"/>
    <property type="evidence" value="ECO:0007669"/>
    <property type="project" value="TreeGrafter"/>
</dbReference>
<dbReference type="GO" id="GO:0005576">
    <property type="term" value="C:extracellular region"/>
    <property type="evidence" value="ECO:0007669"/>
    <property type="project" value="UniProtKB-SubCell"/>
</dbReference>
<comment type="function">
    <text evidence="12">Catalyzes the hydrolysis of complex carboxylic polyesters found in the cell wall of plants. Degrades cutin, a macromolecule that forms the structure of the plant cuticle.</text>
</comment>
<evidence type="ECO:0000256" key="10">
    <source>
        <dbReference type="PIRSR" id="PIRSR611150-1"/>
    </source>
</evidence>
<evidence type="ECO:0000256" key="1">
    <source>
        <dbReference type="ARBA" id="ARBA00004613"/>
    </source>
</evidence>
<dbReference type="EMBL" id="MU005603">
    <property type="protein sequence ID" value="KAF2679404.1"/>
    <property type="molecule type" value="Genomic_DNA"/>
</dbReference>
<dbReference type="Proteomes" id="UP000799291">
    <property type="component" value="Unassembled WGS sequence"/>
</dbReference>
<evidence type="ECO:0000256" key="2">
    <source>
        <dbReference type="ARBA" id="ARBA00007534"/>
    </source>
</evidence>
<dbReference type="Pfam" id="PF01083">
    <property type="entry name" value="Cutinase"/>
    <property type="match status" value="1"/>
</dbReference>
<dbReference type="InterPro" id="IPR029058">
    <property type="entry name" value="AB_hydrolase_fold"/>
</dbReference>
<dbReference type="PRINTS" id="PR00129">
    <property type="entry name" value="CUTINASE"/>
</dbReference>
<feature type="active site" evidence="10">
    <location>
        <position position="148"/>
    </location>
</feature>
<dbReference type="GO" id="GO:0050525">
    <property type="term" value="F:cutinase activity"/>
    <property type="evidence" value="ECO:0007669"/>
    <property type="project" value="UniProtKB-UniRule"/>
</dbReference>
<evidence type="ECO:0000256" key="7">
    <source>
        <dbReference type="ARBA" id="ARBA00022801"/>
    </source>
</evidence>
<feature type="active site" description="Proton donor/acceptor" evidence="10">
    <location>
        <position position="161"/>
    </location>
</feature>
<evidence type="ECO:0000256" key="3">
    <source>
        <dbReference type="ARBA" id="ARBA00013095"/>
    </source>
</evidence>
<keyword evidence="14" id="KW-1185">Reference proteome</keyword>
<name>A0A6G1IMD1_9PLEO</name>
<dbReference type="PROSITE" id="PS00155">
    <property type="entry name" value="CUTINASE_1"/>
    <property type="match status" value="1"/>
</dbReference>
<feature type="non-terminal residue" evidence="13">
    <location>
        <position position="180"/>
    </location>
</feature>
<evidence type="ECO:0000256" key="11">
    <source>
        <dbReference type="PIRSR" id="PIRSR611150-2"/>
    </source>
</evidence>
<dbReference type="InterPro" id="IPR043579">
    <property type="entry name" value="CUTINASE_2"/>
</dbReference>
<dbReference type="OrthoDB" id="2975078at2759"/>
<accession>A0A6G1IMD1</accession>
<evidence type="ECO:0000256" key="12">
    <source>
        <dbReference type="RuleBase" id="RU361263"/>
    </source>
</evidence>
<feature type="active site" description="Nucleophile" evidence="10">
    <location>
        <position position="98"/>
    </location>
</feature>
<feature type="disulfide bond" evidence="11">
    <location>
        <begin position="13"/>
        <end position="87"/>
    </location>
</feature>
<comment type="subcellular location">
    <subcellularLocation>
        <location evidence="1 12">Secreted</location>
    </subcellularLocation>
</comment>
<gene>
    <name evidence="13" type="ORF">K458DRAFT_277639</name>
</gene>
<dbReference type="Gene3D" id="3.40.50.1820">
    <property type="entry name" value="alpha/beta hydrolase"/>
    <property type="match status" value="1"/>
</dbReference>
<evidence type="ECO:0000256" key="6">
    <source>
        <dbReference type="ARBA" id="ARBA00022729"/>
    </source>
</evidence>